<protein>
    <submittedName>
        <fullName evidence="1">Uncharacterized protein</fullName>
    </submittedName>
</protein>
<accession>A0AAP5E9Q0</accession>
<organism evidence="1 2">
    <name type="scientific">Stenotrophomonas rhizophila</name>
    <dbReference type="NCBI Taxonomy" id="216778"/>
    <lineage>
        <taxon>Bacteria</taxon>
        <taxon>Pseudomonadati</taxon>
        <taxon>Pseudomonadota</taxon>
        <taxon>Gammaproteobacteria</taxon>
        <taxon>Lysobacterales</taxon>
        <taxon>Lysobacteraceae</taxon>
        <taxon>Stenotrophomonas</taxon>
    </lineage>
</organism>
<dbReference type="Proteomes" id="UP001226084">
    <property type="component" value="Unassembled WGS sequence"/>
</dbReference>
<comment type="caution">
    <text evidence="1">The sequence shown here is derived from an EMBL/GenBank/DDBJ whole genome shotgun (WGS) entry which is preliminary data.</text>
</comment>
<gene>
    <name evidence="1" type="ORF">QE424_001551</name>
</gene>
<dbReference type="RefSeq" id="WP_307106817.1">
    <property type="nucleotide sequence ID" value="NZ_JAUTAS010000001.1"/>
</dbReference>
<evidence type="ECO:0000313" key="1">
    <source>
        <dbReference type="EMBL" id="MDQ1108392.1"/>
    </source>
</evidence>
<sequence>MRAHYDWSCQDDDWSRIGGVRGAASGLMAANPTAGDAAMFPIRLAVLTSLLFATATHAAAPRYLTLLNRAHDSITTLEVATAGGDAFEQRPIDTIDGGGGSTTVRLGDAGCRFDLRLQFRNGRTAIYRDVNVCKGDTLVIAPLR</sequence>
<name>A0AAP5E9Q0_9GAMM</name>
<evidence type="ECO:0000313" key="2">
    <source>
        <dbReference type="Proteomes" id="UP001226084"/>
    </source>
</evidence>
<reference evidence="1" key="1">
    <citation type="submission" date="2023-07" db="EMBL/GenBank/DDBJ databases">
        <title>Functional and genomic diversity of the sorghum phyllosphere microbiome.</title>
        <authorList>
            <person name="Shade A."/>
        </authorList>
    </citation>
    <scope>NUCLEOTIDE SEQUENCE</scope>
    <source>
        <strain evidence="1">SORGH_AS_0457</strain>
    </source>
</reference>
<dbReference type="AlphaFoldDB" id="A0AAP5E9Q0"/>
<proteinExistence type="predicted"/>
<dbReference type="EMBL" id="JAUTAS010000001">
    <property type="protein sequence ID" value="MDQ1108392.1"/>
    <property type="molecule type" value="Genomic_DNA"/>
</dbReference>